<dbReference type="EMBL" id="HQ634194">
    <property type="protein sequence ID" value="AGH57100.1"/>
    <property type="molecule type" value="Genomic_DNA"/>
</dbReference>
<evidence type="ECO:0000313" key="2">
    <source>
        <dbReference type="Proteomes" id="UP000204031"/>
    </source>
</evidence>
<keyword evidence="2" id="KW-1185">Reference proteome</keyword>
<dbReference type="GeneID" id="15010703"/>
<sequence>MHSSKLEEYSMKYSITVIGTPRVFECTRYFELPNGNICLENPEISVPANCIPMYRPKRVEIPREHALIERIE</sequence>
<dbReference type="RefSeq" id="YP_007674171.1">
    <property type="nucleotide sequence ID" value="NC_020848.1"/>
</dbReference>
<accession>M4SP77</accession>
<evidence type="ECO:0000313" key="1">
    <source>
        <dbReference type="EMBL" id="AGH57100.1"/>
    </source>
</evidence>
<gene>
    <name evidence="1" type="ORF">VPNG_00076</name>
</gene>
<dbReference type="KEGG" id="vg:15010703"/>
<protein>
    <submittedName>
        <fullName evidence="1">Uncharacterized protein</fullName>
    </submittedName>
</protein>
<reference evidence="1 2" key="1">
    <citation type="submission" date="2010-11" db="EMBL/GenBank/DDBJ databases">
        <title>The Genome Sequence of Vibrio phage VBP47.</title>
        <authorList>
            <consortium name="The Broad Institute Genome Sequencing Platform"/>
            <person name="Henn M.R."/>
            <person name="Wharam S."/>
            <person name="Gilg I."/>
            <person name="Martinez Martinez J."/>
            <person name="Wilson W."/>
            <person name="Levin J."/>
            <person name="Malboeuf C."/>
            <person name="Casali M."/>
            <person name="Russ C."/>
            <person name="Lennon N."/>
            <person name="Chapman S.B."/>
            <person name="Erlich R."/>
            <person name="Young S.K."/>
            <person name="Yandava C."/>
            <person name="Zeng Q."/>
            <person name="Fitzgerald M.F."/>
            <person name="Alvarado L."/>
            <person name="Anderson S."/>
            <person name="Berlin A."/>
            <person name="Chen Z."/>
            <person name="Freedman E."/>
            <person name="Gellesch M."/>
            <person name="Goldberg J."/>
            <person name="Green L."/>
            <person name="Griggs A."/>
            <person name="Gujja S."/>
            <person name="Heilman E."/>
            <person name="Heiman D."/>
            <person name="Hollinger A."/>
            <person name="Howarth C."/>
            <person name="Larson L."/>
            <person name="Mehta T."/>
            <person name="Neiman D."/>
            <person name="Pearson M."/>
            <person name="Roberts A."/>
            <person name="Ryan E."/>
            <person name="Saif S."/>
            <person name="Shea T."/>
            <person name="Shenoy N."/>
            <person name="Sisk P."/>
            <person name="Stolte C."/>
            <person name="Sykes S."/>
            <person name="White J."/>
            <person name="Haas B."/>
            <person name="Nusbaum C."/>
            <person name="Birren B."/>
        </authorList>
    </citation>
    <scope>NUCLEOTIDE SEQUENCE [LARGE SCALE GENOMIC DNA]</scope>
    <source>
        <strain evidence="1 2">VBP47</strain>
    </source>
</reference>
<name>M4SP77_9CAUD</name>
<organism evidence="1 2">
    <name type="scientific">Vibrio phage VBP47</name>
    <dbReference type="NCBI Taxonomy" id="754073"/>
    <lineage>
        <taxon>Viruses</taxon>
        <taxon>Duplodnaviria</taxon>
        <taxon>Heunggongvirae</taxon>
        <taxon>Uroviricota</taxon>
        <taxon>Caudoviricetes</taxon>
        <taxon>Schitoviridae</taxon>
        <taxon>Fuhrmanvirinae</taxon>
        <taxon>Stoningtonvirus</taxon>
        <taxon>Stoningtonvirus VBP47</taxon>
    </lineage>
</organism>
<dbReference type="Proteomes" id="UP000204031">
    <property type="component" value="Segment"/>
</dbReference>
<proteinExistence type="predicted"/>